<reference evidence="3" key="2">
    <citation type="journal article" date="2007" name="Science">
        <title>Draft genome sequence of the sexually transmitted pathogen Trichomonas vaginalis.</title>
        <authorList>
            <person name="Carlton J.M."/>
            <person name="Hirt R.P."/>
            <person name="Silva J.C."/>
            <person name="Delcher A.L."/>
            <person name="Schatz M."/>
            <person name="Zhao Q."/>
            <person name="Wortman J.R."/>
            <person name="Bidwell S.L."/>
            <person name="Alsmark U.C.M."/>
            <person name="Besteiro S."/>
            <person name="Sicheritz-Ponten T."/>
            <person name="Noel C.J."/>
            <person name="Dacks J.B."/>
            <person name="Foster P.G."/>
            <person name="Simillion C."/>
            <person name="Van de Peer Y."/>
            <person name="Miranda-Saavedra D."/>
            <person name="Barton G.J."/>
            <person name="Westrop G.D."/>
            <person name="Mueller S."/>
            <person name="Dessi D."/>
            <person name="Fiori P.L."/>
            <person name="Ren Q."/>
            <person name="Paulsen I."/>
            <person name="Zhang H."/>
            <person name="Bastida-Corcuera F.D."/>
            <person name="Simoes-Barbosa A."/>
            <person name="Brown M.T."/>
            <person name="Hayes R.D."/>
            <person name="Mukherjee M."/>
            <person name="Okumura C.Y."/>
            <person name="Schneider R."/>
            <person name="Smith A.J."/>
            <person name="Vanacova S."/>
            <person name="Villalvazo M."/>
            <person name="Haas B.J."/>
            <person name="Pertea M."/>
            <person name="Feldblyum T.V."/>
            <person name="Utterback T.R."/>
            <person name="Shu C.L."/>
            <person name="Osoegawa K."/>
            <person name="de Jong P.J."/>
            <person name="Hrdy I."/>
            <person name="Horvathova L."/>
            <person name="Zubacova Z."/>
            <person name="Dolezal P."/>
            <person name="Malik S.B."/>
            <person name="Logsdon J.M. Jr."/>
            <person name="Henze K."/>
            <person name="Gupta A."/>
            <person name="Wang C.C."/>
            <person name="Dunne R.L."/>
            <person name="Upcroft J.A."/>
            <person name="Upcroft P."/>
            <person name="White O."/>
            <person name="Salzberg S.L."/>
            <person name="Tang P."/>
            <person name="Chiu C.-H."/>
            <person name="Lee Y.-S."/>
            <person name="Embley T.M."/>
            <person name="Coombs G.H."/>
            <person name="Mottram J.C."/>
            <person name="Tachezy J."/>
            <person name="Fraser-Liggett C.M."/>
            <person name="Johnson P.J."/>
        </authorList>
    </citation>
    <scope>NUCLEOTIDE SEQUENCE [LARGE SCALE GENOMIC DNA]</scope>
    <source>
        <strain evidence="3">G3</strain>
    </source>
</reference>
<feature type="region of interest" description="Disordered" evidence="2">
    <location>
        <begin position="557"/>
        <end position="609"/>
    </location>
</feature>
<keyword evidence="4" id="KW-1185">Reference proteome</keyword>
<dbReference type="InterPro" id="IPR043129">
    <property type="entry name" value="ATPase_NBD"/>
</dbReference>
<evidence type="ECO:0000313" key="3">
    <source>
        <dbReference type="EMBL" id="EAY19106.1"/>
    </source>
</evidence>
<accession>A2DKC9</accession>
<dbReference type="Gene3D" id="3.30.30.30">
    <property type="match status" value="1"/>
</dbReference>
<organism evidence="3 4">
    <name type="scientific">Trichomonas vaginalis (strain ATCC PRA-98 / G3)</name>
    <dbReference type="NCBI Taxonomy" id="412133"/>
    <lineage>
        <taxon>Eukaryota</taxon>
        <taxon>Metamonada</taxon>
        <taxon>Parabasalia</taxon>
        <taxon>Trichomonadida</taxon>
        <taxon>Trichomonadidae</taxon>
        <taxon>Trichomonas</taxon>
    </lineage>
</organism>
<reference evidence="3" key="1">
    <citation type="submission" date="2006-10" db="EMBL/GenBank/DDBJ databases">
        <authorList>
            <person name="Amadeo P."/>
            <person name="Zhao Q."/>
            <person name="Wortman J."/>
            <person name="Fraser-Liggett C."/>
            <person name="Carlton J."/>
        </authorList>
    </citation>
    <scope>NUCLEOTIDE SEQUENCE</scope>
    <source>
        <strain evidence="3">G3</strain>
    </source>
</reference>
<dbReference type="Proteomes" id="UP000001542">
    <property type="component" value="Unassembled WGS sequence"/>
</dbReference>
<sequence>MSIAYVDIGNHTTKIYCDQKEISERTIVCIHSDVIECGNMAVRVTSPYEDTTFRDIISHLATLEKYKVSQNNEYDPRLIFAHFLKFIMTSTKATELVLIKHNWWTNDFENTVKQSAEFAEIKSLKFVEAYQALSGYAHAYLPNDKHEKYVIFDFGASVTEGYVFEKKDNQISLAKYGSCNIGGDKLTTTLANYALSKIFEKDDEKVKEYKGKIPDDKRLQSIIYEAADKCKQSIIPNLQVKFEAIAITDAPFDCILESNDFINKCQKYVDQLSTFIKDFVKEYIEDLNNYDKDKIELEWIGSNSFSQIAKNIFTPQYELFKPNFSYSIGAQTFLTEKIDLAIPENINPTKQSFPEDDDANNVIKQKKVSLKIISNEENLDQIRDKYKELEHKYQEQLIEDNSLNDLAMVEDYINNDFKELEDKYNEIQNDGYLEKLDKMLPLIRNYILKSNGIDYEENISNKRNYLHEEETIKKYQDLLKKITDFMESSEYRSIKRKTSFLNEDHFTGSIKNILDQYRLKKIESYLHNSKYDDAKQLAEKIYSRDYYQKYILPKIEKMENEKSTKTGEDAENQQGENAKTGENAENQQEENAKSDEKVEESAATPALAN</sequence>
<protein>
    <submittedName>
        <fullName evidence="3">Uncharacterized protein</fullName>
    </submittedName>
</protein>
<dbReference type="VEuPathDB" id="TrichDB:TVAG_189970"/>
<proteinExistence type="predicted"/>
<dbReference type="SMR" id="A2DKC9"/>
<dbReference type="VEuPathDB" id="TrichDB:TVAGG3_0996180"/>
<dbReference type="KEGG" id="tva:5464626"/>
<evidence type="ECO:0000313" key="4">
    <source>
        <dbReference type="Proteomes" id="UP000001542"/>
    </source>
</evidence>
<evidence type="ECO:0000256" key="1">
    <source>
        <dbReference type="SAM" id="Coils"/>
    </source>
</evidence>
<dbReference type="EMBL" id="DS113211">
    <property type="protein sequence ID" value="EAY19106.1"/>
    <property type="molecule type" value="Genomic_DNA"/>
</dbReference>
<feature type="compositionally biased region" description="Basic and acidic residues" evidence="2">
    <location>
        <begin position="590"/>
        <end position="600"/>
    </location>
</feature>
<dbReference type="Gene3D" id="3.90.640.10">
    <property type="entry name" value="Actin, Chain A, domain 4"/>
    <property type="match status" value="1"/>
</dbReference>
<dbReference type="Gene3D" id="3.30.420.40">
    <property type="match status" value="2"/>
</dbReference>
<feature type="coiled-coil region" evidence="1">
    <location>
        <begin position="372"/>
        <end position="399"/>
    </location>
</feature>
<name>A2DKC9_TRIV3</name>
<dbReference type="RefSeq" id="XP_001580092.1">
    <property type="nucleotide sequence ID" value="XM_001580042.1"/>
</dbReference>
<evidence type="ECO:0000256" key="2">
    <source>
        <dbReference type="SAM" id="MobiDB-lite"/>
    </source>
</evidence>
<keyword evidence="1" id="KW-0175">Coiled coil</keyword>
<dbReference type="AlphaFoldDB" id="A2DKC9"/>
<feature type="compositionally biased region" description="Basic and acidic residues" evidence="2">
    <location>
        <begin position="557"/>
        <end position="568"/>
    </location>
</feature>
<dbReference type="SUPFAM" id="SSF53067">
    <property type="entry name" value="Actin-like ATPase domain"/>
    <property type="match status" value="1"/>
</dbReference>
<gene>
    <name evidence="3" type="ORF">TVAG_189970</name>
</gene>
<dbReference type="InParanoid" id="A2DKC9"/>